<keyword evidence="4" id="KW-1185">Reference proteome</keyword>
<dbReference type="EC" id="2.3.1.-" evidence="3"/>
<dbReference type="InterPro" id="IPR000182">
    <property type="entry name" value="GNAT_dom"/>
</dbReference>
<dbReference type="EMBL" id="JAMQGM010000037">
    <property type="protein sequence ID" value="MCM2579157.1"/>
    <property type="molecule type" value="Genomic_DNA"/>
</dbReference>
<dbReference type="PROSITE" id="PS51186">
    <property type="entry name" value="GNAT"/>
    <property type="match status" value="1"/>
</dbReference>
<keyword evidence="3" id="KW-0012">Acyltransferase</keyword>
<feature type="region of interest" description="Disordered" evidence="1">
    <location>
        <begin position="113"/>
        <end position="143"/>
    </location>
</feature>
<gene>
    <name evidence="3" type="ORF">M1E25_17675</name>
</gene>
<dbReference type="Proteomes" id="UP001167160">
    <property type="component" value="Unassembled WGS sequence"/>
</dbReference>
<name>A0ABT0X9F6_9ACTN</name>
<dbReference type="GO" id="GO:0016746">
    <property type="term" value="F:acyltransferase activity"/>
    <property type="evidence" value="ECO:0007669"/>
    <property type="project" value="UniProtKB-KW"/>
</dbReference>
<comment type="caution">
    <text evidence="3">The sequence shown here is derived from an EMBL/GenBank/DDBJ whole genome shotgun (WGS) entry which is preliminary data.</text>
</comment>
<organism evidence="3 4">
    <name type="scientific">Streptomyces meridianus</name>
    <dbReference type="NCBI Taxonomy" id="2938945"/>
    <lineage>
        <taxon>Bacteria</taxon>
        <taxon>Bacillati</taxon>
        <taxon>Actinomycetota</taxon>
        <taxon>Actinomycetes</taxon>
        <taxon>Kitasatosporales</taxon>
        <taxon>Streptomycetaceae</taxon>
        <taxon>Streptomyces</taxon>
    </lineage>
</organism>
<dbReference type="InterPro" id="IPR027365">
    <property type="entry name" value="GNAT_acetyltra_YdfB-like"/>
</dbReference>
<dbReference type="Pfam" id="PF12746">
    <property type="entry name" value="GNAT_acetyltran"/>
    <property type="match status" value="1"/>
</dbReference>
<evidence type="ECO:0000313" key="3">
    <source>
        <dbReference type="EMBL" id="MCM2579157.1"/>
    </source>
</evidence>
<accession>A0ABT0X9F6</accession>
<sequence length="246" mass="26114">MDVDPLLARARGLWELLAAQPVSFPSRGGLSVVTSPGSRLCPPSWAGVVELGGSAIVTAPDRRSARMLRRALSTVPPGTRTDADALRRVLPVAEVLGPAALAYLADGDFRPSPGERVDALDPRHPGLGELTRSVGEEGSNESGIEDVTSPVFVVRDGSVVVAAAGYRTWPGATAHLSVLTDQRLRGRGLARRVASAAVAHARADGLLPQWRARPETSRRVARSLGFRDLGSQLSLRPEFGDPARER</sequence>
<dbReference type="SUPFAM" id="SSF55729">
    <property type="entry name" value="Acyl-CoA N-acyltransferases (Nat)"/>
    <property type="match status" value="1"/>
</dbReference>
<protein>
    <submittedName>
        <fullName evidence="3">GNAT family N-acetyltransferase</fullName>
        <ecNumber evidence="3">2.3.1.-</ecNumber>
    </submittedName>
</protein>
<feature type="compositionally biased region" description="Basic and acidic residues" evidence="1">
    <location>
        <begin position="113"/>
        <end position="126"/>
    </location>
</feature>
<feature type="domain" description="N-acetyltransferase" evidence="2">
    <location>
        <begin position="107"/>
        <end position="246"/>
    </location>
</feature>
<dbReference type="RefSeq" id="WP_251416629.1">
    <property type="nucleotide sequence ID" value="NZ_JAMQGM010000037.1"/>
</dbReference>
<evidence type="ECO:0000256" key="1">
    <source>
        <dbReference type="SAM" id="MobiDB-lite"/>
    </source>
</evidence>
<proteinExistence type="predicted"/>
<dbReference type="InterPro" id="IPR016181">
    <property type="entry name" value="Acyl_CoA_acyltransferase"/>
</dbReference>
<evidence type="ECO:0000259" key="2">
    <source>
        <dbReference type="PROSITE" id="PS51186"/>
    </source>
</evidence>
<evidence type="ECO:0000313" key="4">
    <source>
        <dbReference type="Proteomes" id="UP001167160"/>
    </source>
</evidence>
<reference evidence="3" key="1">
    <citation type="journal article" date="2023" name="Int. J. Syst. Evol. Microbiol.">
        <title>Streptomyces meridianus sp. nov. isolated from brackish water of the Tagus estuary in Alcochete, Portugal.</title>
        <authorList>
            <person name="Santos J.D.N."/>
            <person name="Klimek D."/>
            <person name="Calusinska M."/>
            <person name="Lobo Da Cunha A."/>
            <person name="Catita J."/>
            <person name="Goncalves H."/>
            <person name="Gonzalez I."/>
            <person name="Reyes F."/>
            <person name="Lage O.M."/>
        </authorList>
    </citation>
    <scope>NUCLEOTIDE SEQUENCE</scope>
    <source>
        <strain evidence="3">MTZ3.1</strain>
    </source>
</reference>
<dbReference type="Gene3D" id="3.40.630.30">
    <property type="match status" value="1"/>
</dbReference>
<keyword evidence="3" id="KW-0808">Transferase</keyword>